<proteinExistence type="predicted"/>
<feature type="compositionally biased region" description="Low complexity" evidence="1">
    <location>
        <begin position="140"/>
        <end position="152"/>
    </location>
</feature>
<dbReference type="EMBL" id="JBHSBN010000008">
    <property type="protein sequence ID" value="MFC4107220.1"/>
    <property type="molecule type" value="Genomic_DNA"/>
</dbReference>
<feature type="compositionally biased region" description="Basic and acidic residues" evidence="1">
    <location>
        <begin position="1"/>
        <end position="14"/>
    </location>
</feature>
<feature type="compositionally biased region" description="Low complexity" evidence="1">
    <location>
        <begin position="113"/>
        <end position="132"/>
    </location>
</feature>
<protein>
    <submittedName>
        <fullName evidence="2">Uncharacterized protein</fullName>
    </submittedName>
</protein>
<feature type="compositionally biased region" description="Low complexity" evidence="1">
    <location>
        <begin position="69"/>
        <end position="106"/>
    </location>
</feature>
<feature type="region of interest" description="Disordered" evidence="1">
    <location>
        <begin position="242"/>
        <end position="270"/>
    </location>
</feature>
<feature type="region of interest" description="Disordered" evidence="1">
    <location>
        <begin position="1"/>
        <end position="214"/>
    </location>
</feature>
<feature type="compositionally biased region" description="Basic and acidic residues" evidence="1">
    <location>
        <begin position="254"/>
        <end position="269"/>
    </location>
</feature>
<dbReference type="RefSeq" id="WP_377545862.1">
    <property type="nucleotide sequence ID" value="NZ_JBHSBN010000008.1"/>
</dbReference>
<evidence type="ECO:0000256" key="1">
    <source>
        <dbReference type="SAM" id="MobiDB-lite"/>
    </source>
</evidence>
<organism evidence="2 3">
    <name type="scientific">Micromonospora zhanjiangensis</name>
    <dbReference type="NCBI Taxonomy" id="1522057"/>
    <lineage>
        <taxon>Bacteria</taxon>
        <taxon>Bacillati</taxon>
        <taxon>Actinomycetota</taxon>
        <taxon>Actinomycetes</taxon>
        <taxon>Micromonosporales</taxon>
        <taxon>Micromonosporaceae</taxon>
        <taxon>Micromonospora</taxon>
    </lineage>
</organism>
<name>A0ABV8KM72_9ACTN</name>
<evidence type="ECO:0000313" key="2">
    <source>
        <dbReference type="EMBL" id="MFC4107220.1"/>
    </source>
</evidence>
<accession>A0ABV8KM72</accession>
<sequence>MTRPGDQERPRDDQYGVVPPAVPGSIGRATVRPGQNPPAGQQPPGQPPQGQPQPGQPQPGQPRLPGQPYPRQGYPQQAGQPHPHQAHQPHQAQQPQPGQQYPRQGQPVPPQRGYPQPGYPQQQPYPHQGAPQPGRPQQPYPQQGYPQQGYPQQPYPAVAPQPPGGGQGAAVIGRPAAPAQAQAAPAPAQAAPAPPAAASPVSAPVHGPAQTAPAPVAGAQGAAAATATAAAVATARPTAAQLPASLALPGTEQKGPDTEGPHPPDKDGFRSLGGRMARLRIGSHTVSRSALTQFRVSGRGTGLILGADQHKSPVSVRLFRPQPTRVALVGGAWASQLVAFRALALGTRVAVITNQPHGWQGFGERVTGRTDRMSVYGAEQQVTLSGTAAQPVLIIQDLGLGGSARSVPLGPWQTQLTVLRTLDRSGLPAVQDADLVLLQRIAATEAPFVTSALRLPTNSVRYLQTMADDMMALVAGGTDHYLWFAQTDVERQYGGPPRR</sequence>
<feature type="compositionally biased region" description="Low complexity" evidence="1">
    <location>
        <begin position="198"/>
        <end position="214"/>
    </location>
</feature>
<reference evidence="3" key="1">
    <citation type="journal article" date="2019" name="Int. J. Syst. Evol. Microbiol.">
        <title>The Global Catalogue of Microorganisms (GCM) 10K type strain sequencing project: providing services to taxonomists for standard genome sequencing and annotation.</title>
        <authorList>
            <consortium name="The Broad Institute Genomics Platform"/>
            <consortium name="The Broad Institute Genome Sequencing Center for Infectious Disease"/>
            <person name="Wu L."/>
            <person name="Ma J."/>
        </authorList>
    </citation>
    <scope>NUCLEOTIDE SEQUENCE [LARGE SCALE GENOMIC DNA]</scope>
    <source>
        <strain evidence="3">2902at01</strain>
    </source>
</reference>
<feature type="compositionally biased region" description="Pro residues" evidence="1">
    <location>
        <begin position="40"/>
        <end position="68"/>
    </location>
</feature>
<keyword evidence="3" id="KW-1185">Reference proteome</keyword>
<feature type="compositionally biased region" description="Pro residues" evidence="1">
    <location>
        <begin position="153"/>
        <end position="163"/>
    </location>
</feature>
<feature type="compositionally biased region" description="Low complexity" evidence="1">
    <location>
        <begin position="175"/>
        <end position="191"/>
    </location>
</feature>
<comment type="caution">
    <text evidence="2">The sequence shown here is derived from an EMBL/GenBank/DDBJ whole genome shotgun (WGS) entry which is preliminary data.</text>
</comment>
<evidence type="ECO:0000313" key="3">
    <source>
        <dbReference type="Proteomes" id="UP001595868"/>
    </source>
</evidence>
<dbReference type="Proteomes" id="UP001595868">
    <property type="component" value="Unassembled WGS sequence"/>
</dbReference>
<gene>
    <name evidence="2" type="ORF">ACFOX0_14960</name>
</gene>